<reference evidence="2 3" key="2">
    <citation type="journal article" date="2017" name="Syst. Appl. Microbiol.">
        <title>Soybeans inoculated with root zone soils of Canadian native legumes harbour diverse and novel Bradyrhizobium spp. that possess agricultural potential.</title>
        <authorList>
            <person name="Bromfield E.S.P."/>
            <person name="Cloutier S."/>
            <person name="Tambong J.T."/>
            <person name="Tran Thi T.V."/>
        </authorList>
    </citation>
    <scope>NUCLEOTIDE SEQUENCE [LARGE SCALE GENOMIC DNA]</scope>
    <source>
        <strain evidence="2 3">OO99</strain>
    </source>
</reference>
<dbReference type="InterPro" id="IPR018511">
    <property type="entry name" value="Hemolysin-typ_Ca-bd_CS"/>
</dbReference>
<dbReference type="EMBL" id="CP029425">
    <property type="protein sequence ID" value="AWL91016.1"/>
    <property type="molecule type" value="Genomic_DNA"/>
</dbReference>
<dbReference type="Gene3D" id="2.60.40.10">
    <property type="entry name" value="Immunoglobulins"/>
    <property type="match status" value="4"/>
</dbReference>
<protein>
    <recommendedName>
        <fullName evidence="1">RapA2 cadherin-like domain-containing protein</fullName>
    </recommendedName>
</protein>
<dbReference type="NCBIfam" id="TIGR01965">
    <property type="entry name" value="VCBS_repeat"/>
    <property type="match status" value="6"/>
</dbReference>
<dbReference type="InterPro" id="IPR040853">
    <property type="entry name" value="RapA2_cadherin-like"/>
</dbReference>
<name>A0A2U8P022_9BRAD</name>
<dbReference type="InterPro" id="IPR011049">
    <property type="entry name" value="Serralysin-like_metalloprot_C"/>
</dbReference>
<evidence type="ECO:0000313" key="3">
    <source>
        <dbReference type="Proteomes" id="UP000215703"/>
    </source>
</evidence>
<dbReference type="Pfam" id="PF17803">
    <property type="entry name" value="Cadherin_4"/>
    <property type="match status" value="2"/>
</dbReference>
<proteinExistence type="predicted"/>
<feature type="domain" description="RapA2 cadherin-like" evidence="1">
    <location>
        <begin position="405"/>
        <end position="478"/>
    </location>
</feature>
<dbReference type="Gene3D" id="2.150.10.10">
    <property type="entry name" value="Serralysin-like metalloprotease, C-terminal"/>
    <property type="match status" value="9"/>
</dbReference>
<dbReference type="PRINTS" id="PR00313">
    <property type="entry name" value="CABNDNGRPT"/>
</dbReference>
<reference evidence="2 3" key="1">
    <citation type="journal article" date="2014" name="Int. J. Syst. Evol. Microbiol.">
        <title>Bradyrhizobium ottawaense sp. nov., a symbiotic nitrogen fixing bacterium from root nodules of soybeans in Canada.</title>
        <authorList>
            <person name="Yu X."/>
            <person name="Cloutier S."/>
            <person name="Tambong J.T."/>
            <person name="Bromfield E.S."/>
        </authorList>
    </citation>
    <scope>NUCLEOTIDE SEQUENCE [LARGE SCALE GENOMIC DNA]</scope>
    <source>
        <strain evidence="2 3">OO99</strain>
    </source>
</reference>
<dbReference type="InterPro" id="IPR001343">
    <property type="entry name" value="Hemolysn_Ca-bd"/>
</dbReference>
<gene>
    <name evidence="2" type="ORF">CIT37_00840</name>
</gene>
<organism evidence="2 3">
    <name type="scientific">Bradyrhizobium ottawaense</name>
    <dbReference type="NCBI Taxonomy" id="931866"/>
    <lineage>
        <taxon>Bacteria</taxon>
        <taxon>Pseudomonadati</taxon>
        <taxon>Pseudomonadota</taxon>
        <taxon>Alphaproteobacteria</taxon>
        <taxon>Hyphomicrobiales</taxon>
        <taxon>Nitrobacteraceae</taxon>
        <taxon>Bradyrhizobium</taxon>
    </lineage>
</organism>
<dbReference type="InterPro" id="IPR013783">
    <property type="entry name" value="Ig-like_fold"/>
</dbReference>
<dbReference type="PROSITE" id="PS00330">
    <property type="entry name" value="HEMOLYSIN_CALCIUM"/>
    <property type="match status" value="8"/>
</dbReference>
<dbReference type="Proteomes" id="UP000215703">
    <property type="component" value="Chromosome"/>
</dbReference>
<dbReference type="SUPFAM" id="SSF51120">
    <property type="entry name" value="beta-Roll"/>
    <property type="match status" value="9"/>
</dbReference>
<dbReference type="KEGG" id="bot:CIT37_00840"/>
<dbReference type="Pfam" id="PF00353">
    <property type="entry name" value="HemolysinCabind"/>
    <property type="match status" value="18"/>
</dbReference>
<sequence length="4479" mass="444109">MLKGGLAMSDQTILRASFVSESAAFRNTFGWYNSSTGLGGVLFANADSQGAGALTPGVSHVDFAVNTADLGKIQFFLIPDGAAQGRNDADDLTGAIKVIKLSDGTWAVADVDANGNVIYVAGKPDLLTGAGTNALFTETSKNAGGVDYASSVTGSQQTAAKLAGDTADGATGTIAWEDTAATRRSNGSYTAPGDADYNDAVFQVSLVQKPVANADAVTIGEDAGVTAINVLANDTNPAGGTLRVTSVNTQGILGTVSIAADGHNIAYTPGSAFQSLRAGQSATETFTYTVTNSAGLTSTATATVTIQGANDAAIIGTPSAADVTEDSRNPTLKLTGTIAISDVDQGESPFKTTAVSALGNFGTLSLKADGSYTYSIANSAVQYLGAGETRVETFTVSALDGTAKQVSFTVHGTNDAAVIGAPAFTTVTEDASAPTLSVSGTISISDADQNQSTFQAGVITGQGNLGALTLNANGTYSYSVANSAVQYLGAGDTKVETFTVKSFDGTAKQVSFVIKGVNDAAVIGTPTVHDVYDNPSALVLTASGSIGITDVDQGEAAFKPAVGSAAGNLGFLLLSGDGSYVYVVAESAAHNLAAGAVKVDTFTVTAVDGTTKQVSFTVHGPAGGNHAATIGDPTIADVTEDLAANNAGNLTAVGSISVSDPDAGQSSFQAGVLTGPGNLGTLNLSANGGYTYAVANNAAQYLGAGETKIDTFRVTSQDGTSKDVTFTIHGENDGATIGNVGDHEVTEDGQLTASGQLSIVDADQNQAAFQASEITAQGNLGTVTLLADGHYTYSVDNAAIQYLGANDTKTETFTVTSVDGTTKNISFDIHGAQDAPNLSVQDSSGAADGNITLHIAADKVDLGSTLSVKIEGVPSSFTVQNGAAIGDGAWLVTGDSIQNVVLIPNHAVGSADPFTLQVTAISDDGVHQAVSSAELALTVTSGANEINALDIDGYIGGATVFADANNNGILDAGEAHTTTRADGSFTLAGGSGPLVSIGGVDISTGLQVAGVLRAPEGSTVITPLTTLIAALVDSTANDEHPLTVDQAINAIAAAFNVDLASDPANPIDLLSYDPVPAAVNGDPTATAVLAAAIQVQSTVAQVSAVGVETGAVITAIASAITASLSGPGAPVFDLASSETVQSVVTSSGVDAAAAATVIEVVAAANDSIQGATNVTELAQAGQVAQGAAADQLAATNFSDQQSIDQLTDRFVENLDTEVSNAVLTPVGNALFGSLGDDLLSGGTGNDLIDGQDGNDRISGGDGNDILFGGAGKDYLGGGSGDDILDGGPGFDRALYTDATGGVTIDLAAGTASGAGVGTDTLVNIEAAVGSDFADTFNAAGFTGDAHVPGSPVGYNEFEGRGGDDTIISNTNSQGAELTRVSYVSATGAVTVDLVAGYAQGDASVGHDTLVGSGFNGVWGSAHNDTILGSNNPMFTAEVYSGFAGNDYIDGRGGYDRVDYNVDPNTTTGITVNLAAGSVTGDSTVGTDTLRGIEAIRGTNFADTYNATGFGSGSVNAGSNGTFNEFTGNGGDDTITGNGFTRLGFNNATAGVQVDFVTGTATGDSSVGTDHFTGVNAVQASMFDDTLLGGATNDNFTGLAGNDYIDGRGGFDVSSYNNIFFITGSITVNMAAGIVTGDASNGTDTLRSIEGVQGTNFDDTYDATGYGVAGANVGNNGTFNQFEGLSGDDVITGNGNTRLIFANATGGVTINLAGGTATGDGSTGHDTFTGVNSALGSNFADIFDATGFSGPSGTSFQGQGGNDQITGNGATQIQYNNATAGVTVNLTAGTADGDGSVGHDTITGGVFNVLGSNFNDTIIGSASNDSLSGNVGNDILDGRAGNDFLSGGAGVDTFVYASGGGFDFIQDFVHGQDKLDLTGVYGIFSLSDLQAHAVQSGPNTVITFSSGDGLTLQNVNLSSLTASDFLFGAPAAPIVGDGNANDLVGTADAESISGLGGNDRLQGLGGSDLLDGGAGFDRAIYTDASGGIAVNLAAGTASGAGVGTDTLIGIEGVVGSDYADTFNAAGFTGSTGLPGVAAGQSEFEGRGGDDSVVGDLNALGQAVTRVSYLSATSAVIVDIGAGTADGDASVGHDTFSNVSTIWGSASNDTIYGSDNAAFTYETYEGRGGDDYIDGRGGYDQVTYNSDTTTTSGIYVHLAAGTVNGDATVGTDTLRSVEAARGTNFDDTFDATGFGQVGATNVGSSGTFNDFAGAGGNDTIIGNGSTRLNYQIAASSVSVDLETSVVGTTNAVTVAGSATGATEGTDTFTGVNAVQGSTFADTLLGSSFNNNFTGLGGDDYIDGRGGFDVAIYNSLSTVTGGVAIDMAAGTATGDGSIGTDTLRSIEGIQGTGYADTYVATGYGQPGALNIGNNGTFNQFEGLGGDDAITGNGNTRLLYTNATGGVTVNLNAGSVTGDVSVGHDTFTGVNSVYGGNFADTYDASGFIGFNSFQGLAGNDLITGNGSTQLLFANATGGVVVDLASGTVNGDASVGHDTITGGVNGVSGSGFNDTLKGGSGADNLLGNGGADTFVYVSGGGADFIGDFSHAQADKIDLSGAGIYNLADVQAIASQQGPNTFINFGNGDSLTLQNVTLSNLTAADFIFAPGVHLIGDANPNTLVGTVYADNLSGLGGNDVLQGLGGNDQFDGGQGFDRADYGDATGAITANLAAGSVTGPGVGTDTLANVEGILGSNYADTFNAAGFTGSTGLPGVAAGQSEFEGRGGDDSVVGDLNALGQAVTRVSYLSATSAVIVDIGAGTADGDASVGHDTFSNVSTIWGSASNDTIYGSDNAAFTYETYEGRGGDDYIDGRGGYDQVTYNSDTTTTSGIYVHLAAGTVNGDATVGTDTLRSVEAARGTNFDDTFDATGFGQVGATNVGSSGTFNDFAGAGGNDTIIGNGSTRLNYQIAASSVSVDLETSVVGTTNAVTVAGSATGATEGTDTFTGVNAVQGSTFADTLLGSSFNNNFTGLGGDDYIDGRGGFDVAIYNSLSTVTGGVAIDMAAGTATGDGSIGTDTLRSIEGIQGTGYADTYVATGYGQPGALNIGNNGTFNQFEGLGGDDAITGNGNTRLLYTNATGGVTVNLNAGSITGDVSVGHDTFTGVNSVYGGNFADTYDASGFIGFNSFQGLAGNDLITGNGSTQLLFANATGGVTVNLANGTVDGDSSVGHDTILGGVTNVAGSNFNDTVTGSGGNDQLFGNGGNDLLSGGAGNDGLNGGIGADTFVYAAGGGADTTGDFLQADADKIDLTGIPGVSTLADVQALATQQGPNTVINFGNGDTLTLLNVTLSNLTAADFILGQGVHLTGDAGANTLIGTAYADNLSGLAGNDRLKGLDGNDLLDGGLGFDRADYVAATGGITANLAAGSVTGPGVGTDTLANVEGIVGSDYADTFNATGFAGDTGIAGTNVGFNEFEGRGGDDSITGAMNSLGALLTRISYANATGSVTVDLTAHSAAGDASVGTDTLVGSGFAGVVGSGSGDQLLGSANGPGTVETFEGRAGDDFIDGRAGFDRADYALDPAAVGGINVQLASGTVTGDAATVGTDTLRSVESVRGSNAADVFNAAGFTGSSQNAGSNGTFNEFIGMGGNDSITGNGNTRVAFTNATGAVTVDLLAGTASGDLSTGNDTFSGVNAVMASMFNDTISGSNTTTATETFTGLAGDDFIDGRGGFDIISYNNIYFSTGAVTINFTAGTATGDGSIGNDTFRGIEGAQGTTFNDVFTATNFCAVGFQNGATNNVGNNGNFNQFEGLAGNDTITGNGNTRIIYSSATDAVTINLQAGTATGGGSIGTDTYVGVNSATGSNLNDTYNATGFTGVTSAGSFGTFNLFEGLLGNDTITGNGNTRVSYSQASGGGVSVDLSTGLVSGAAGADFITGGVNSVQGSNQADTLVGSSNNEFFFGGGSGDTINAGGGNDGITGQGGNDTIDGDAGTDMVIFSGTQSQYTVTTAGTIQVQDNVVNRDGTDGLTNVEALQFSDAIVLLSSGSLASPIDLSTQQFSNTAPVSGTAGDDYLRVGANIFGHGINLGAGTGDTVLLNGTFGNGYTLNLSGVENLVGSGNDEFVNLTTTANGLVVDLGGGNDQLNLAGGANTLSLIGVEGVGGSDFGATPGVNDVLTLSTTVTGLNISLGNGDNTMNLAAGANSFVNIYDVNHVNGTASDDTLTVTGAIAAVNGVAIDLGGGEDTIALNGNFAAFAATGVEHINGNSGDNSLSLTNNVDGIVIDMGGGNDLVSLANGVNSVSISGVENLNGSDFTGNLNPSDDTVTLLNTVSGVSVNLGEGTNVLNLAAGSNSFDNLWNVNLLNGSSSDDILTLQGSPANVINLGGGNDTLNFSANVYDITVTNVETVNAAANFDRITIGNASGNTTITAGAGADEIFASAGHDNFRFVSTADSAAGAADTIHNFDADNDSFTFSGISVAGGHIEYVENAALLGANQASAHLQNSGPGNDYLQIDIDGDGTSDMDVSLQNVTGTLHNGNFLLA</sequence>
<evidence type="ECO:0000313" key="2">
    <source>
        <dbReference type="EMBL" id="AWL91016.1"/>
    </source>
</evidence>
<accession>A0A2U8P022</accession>
<feature type="domain" description="RapA2 cadherin-like" evidence="1">
    <location>
        <begin position="723"/>
        <end position="793"/>
    </location>
</feature>
<evidence type="ECO:0000259" key="1">
    <source>
        <dbReference type="Pfam" id="PF17803"/>
    </source>
</evidence>
<dbReference type="GO" id="GO:0005509">
    <property type="term" value="F:calcium ion binding"/>
    <property type="evidence" value="ECO:0007669"/>
    <property type="project" value="InterPro"/>
</dbReference>
<dbReference type="InterPro" id="IPR010221">
    <property type="entry name" value="VCBS_dom"/>
</dbReference>
<dbReference type="Pfam" id="PF17963">
    <property type="entry name" value="Big_9"/>
    <property type="match status" value="1"/>
</dbReference>